<organism evidence="2 3">
    <name type="scientific">Prevotella disiens</name>
    <dbReference type="NCBI Taxonomy" id="28130"/>
    <lineage>
        <taxon>Bacteria</taxon>
        <taxon>Pseudomonadati</taxon>
        <taxon>Bacteroidota</taxon>
        <taxon>Bacteroidia</taxon>
        <taxon>Bacteroidales</taxon>
        <taxon>Prevotellaceae</taxon>
        <taxon>Prevotella</taxon>
    </lineage>
</organism>
<sequence length="961" mass="110925">MNENMKTFLAEVAQDLIKKYGNNLSKIAVVFPNKRASLFLNEELAKRSDGPIWSPSYITISELFRQQSALTIADPIKSLCVLYKTYIEKTGKSETLDEFYSWGQLLLADFDDIDKNMADAKMIFRNLKDLHELDTIDYLSEEQKTELSRFFANFSGDTTVLKERFLNLWSKLYDIYCDFKAKLKAEELAYEGMLYRDVVEKKNYPTQYETYIFIGFNVLQTVEQKLFSALKKEGKARFYWDFDHYYLKATNEAGVYINKWFDKFPNEFDNNSDFYNHFEDEKEVHYVSAPTENLQARYISEWLLEKERYKAGKRTAVVMCNESLLQTVIHCVPTEVDLINVTTGYPLSQTPISSMVWQLIALQTEGYSASEDAFRLKFITHVLRHPYGKYLIADASEKLTTLRLNKQFYIKGQDIGFIHVNHDNQHIIEFVDWLSEMVKNIAIGGKENDDQLFQESTFRMYTLLNKLSELMKSGDLIADYAILRRLLSQLISSTSIPFHGEPAHGVQIMGVLETRNLDFDNVLLLSCNEGNMPKGVNDNSFIPHIIRKAYGLTTIDNKVAIFSYYFHRILQRAKHVTLLYNNSTQGTKTAEMSRFMLQLMVESNLNIKQIALQAGQEPMNLTTSILQKDEVVMAKLNHISYFSPTAINTYRRCELMFYYKYLAQLKEPDNNEEDDIDNRIFGNIFHLAAELIYERLLPREVITKEDIEKVLKSGKSVQSPTMGNTNITIDDVIAEAFARELFLQNNGMKRLPKLNGLQIIKQQVIKKLLLQMLELDKRTAPMRVIKHEFDIHKTLSLDINGTKKEIKVGGRVDRLDEVNLGTGREQLRVVDYKTGNKVAAGLKDVEAIFNPSNIAKNKSDYTFQALLYSLIEQTEDAENNPQHKQVSPALLFIQHAKSEDYSPILKLGNEDILDSLTYAEEFETLLKKELEGLFTKETFEPTTIKDICKQCPYQQICGINL</sequence>
<accession>A0A379DZH8</accession>
<evidence type="ECO:0000313" key="3">
    <source>
        <dbReference type="Proteomes" id="UP000254072"/>
    </source>
</evidence>
<dbReference type="Proteomes" id="UP000254072">
    <property type="component" value="Unassembled WGS sequence"/>
</dbReference>
<evidence type="ECO:0000259" key="1">
    <source>
        <dbReference type="Pfam" id="PF12705"/>
    </source>
</evidence>
<dbReference type="GO" id="GO:0004386">
    <property type="term" value="F:helicase activity"/>
    <property type="evidence" value="ECO:0007669"/>
    <property type="project" value="UniProtKB-KW"/>
</dbReference>
<dbReference type="InterPro" id="IPR011604">
    <property type="entry name" value="PDDEXK-like_dom_sf"/>
</dbReference>
<reference evidence="2 3" key="1">
    <citation type="submission" date="2018-06" db="EMBL/GenBank/DDBJ databases">
        <authorList>
            <consortium name="Pathogen Informatics"/>
            <person name="Doyle S."/>
        </authorList>
    </citation>
    <scope>NUCLEOTIDE SEQUENCE [LARGE SCALE GENOMIC DNA]</scope>
    <source>
        <strain evidence="2 3">NCTC11157</strain>
    </source>
</reference>
<name>A0A379DZH8_9BACT</name>
<dbReference type="Gene3D" id="3.90.320.10">
    <property type="match status" value="1"/>
</dbReference>
<feature type="domain" description="PD-(D/E)XK endonuclease-like" evidence="1">
    <location>
        <begin position="642"/>
        <end position="957"/>
    </location>
</feature>
<dbReference type="AlphaFoldDB" id="A0A379DZH8"/>
<dbReference type="Pfam" id="PF12705">
    <property type="entry name" value="PDDEXK_1"/>
    <property type="match status" value="1"/>
</dbReference>
<proteinExistence type="predicted"/>
<keyword evidence="2" id="KW-0347">Helicase</keyword>
<protein>
    <submittedName>
        <fullName evidence="2">Inactivated superfamily I helicase</fullName>
    </submittedName>
</protein>
<dbReference type="SUPFAM" id="SSF52540">
    <property type="entry name" value="P-loop containing nucleoside triphosphate hydrolases"/>
    <property type="match status" value="1"/>
</dbReference>
<dbReference type="InterPro" id="IPR027417">
    <property type="entry name" value="P-loop_NTPase"/>
</dbReference>
<keyword evidence="2" id="KW-0067">ATP-binding</keyword>
<keyword evidence="2" id="KW-0378">Hydrolase</keyword>
<keyword evidence="2" id="KW-0547">Nucleotide-binding</keyword>
<dbReference type="EMBL" id="UGTL01000001">
    <property type="protein sequence ID" value="SUB85484.1"/>
    <property type="molecule type" value="Genomic_DNA"/>
</dbReference>
<dbReference type="InterPro" id="IPR038726">
    <property type="entry name" value="PDDEXK_AddAB-type"/>
</dbReference>
<gene>
    <name evidence="2" type="ORF">NCTC11157_01209</name>
</gene>
<evidence type="ECO:0000313" key="2">
    <source>
        <dbReference type="EMBL" id="SUB85484.1"/>
    </source>
</evidence>